<name>A0ACC2PCX9_9HYME</name>
<gene>
    <name evidence="1" type="ORF">QAD02_017262</name>
</gene>
<accession>A0ACC2PCX9</accession>
<protein>
    <submittedName>
        <fullName evidence="1">Uncharacterized protein</fullName>
    </submittedName>
</protein>
<proteinExistence type="predicted"/>
<organism evidence="1 2">
    <name type="scientific">Eretmocerus hayati</name>
    <dbReference type="NCBI Taxonomy" id="131215"/>
    <lineage>
        <taxon>Eukaryota</taxon>
        <taxon>Metazoa</taxon>
        <taxon>Ecdysozoa</taxon>
        <taxon>Arthropoda</taxon>
        <taxon>Hexapoda</taxon>
        <taxon>Insecta</taxon>
        <taxon>Pterygota</taxon>
        <taxon>Neoptera</taxon>
        <taxon>Endopterygota</taxon>
        <taxon>Hymenoptera</taxon>
        <taxon>Apocrita</taxon>
        <taxon>Proctotrupomorpha</taxon>
        <taxon>Chalcidoidea</taxon>
        <taxon>Aphelinidae</taxon>
        <taxon>Aphelininae</taxon>
        <taxon>Eretmocerus</taxon>
    </lineage>
</organism>
<dbReference type="Proteomes" id="UP001239111">
    <property type="component" value="Chromosome 2"/>
</dbReference>
<evidence type="ECO:0000313" key="2">
    <source>
        <dbReference type="Proteomes" id="UP001239111"/>
    </source>
</evidence>
<reference evidence="1" key="1">
    <citation type="submission" date="2023-04" db="EMBL/GenBank/DDBJ databases">
        <title>A chromosome-level genome assembly of the parasitoid wasp Eretmocerus hayati.</title>
        <authorList>
            <person name="Zhong Y."/>
            <person name="Liu S."/>
            <person name="Liu Y."/>
        </authorList>
    </citation>
    <scope>NUCLEOTIDE SEQUENCE</scope>
    <source>
        <strain evidence="1">ZJU_SS_LIU_2023</strain>
    </source>
</reference>
<sequence>MHVGYSYHLMNVLLLFLTDDDAALPAADFLETLSSDLEIPMLLRGEGSPGCGDESPDDIIRSALEVDDVDFGFIQNGHHCARDPDIDELLDINKRLDQVHTRVKPRQGSPPSPLSSIHSDSSSGSEYQSDTSSSTPSEPKSILETPPISPPCNESPSVSPEPTRNKSIIPQEMKLLPIKFSGLTNCIPADSSCKRNLPKGICIQPKLPEVSLKDMPKKTIVLSAQDFAALTQKVKQQRSNLPLNVQALSVGEHVKIQNQMNSQRVQQIKISSNRTILAPNQFKIIRSFPEVQTQPAATEKTLTNHLLSKSTAEVVSNAMEKEKFLGKSSSASQSISVKKEIGNCSASTVKNEFPDFIEFHSQHGGELRALKRQQRMIKNRESACLSRKRKKEYVTSLENQIIDLQERNKRLEAENFDLKERLAALEEPRVKKFRTQNYGVNKKNTAILLAMVLMFSLNLHSLRGILDDTPALPREDEHALLGSPRSPFGRGRRLLWSNADESDSSSSQQILDDPTPNERGNLTNVTLELTLRLVEGFQPIRSWDKGPIKVYSKASTRMLNVQDKLLTKLPKESVKNLKKKTSQVHDSSTPTNLKEVQVFSSLFEENSKLLNALGRKEDTYYVIWFQGGNLLLPALRKTNSSKPKVSLVLPAVPGNGSYYSSKADHLTMIQIECEVTNTHLLHLQEALIPKHLKNRQHSEATSYKSYEMSNTTTFSQPYVLKKFGGKRYPVRGVR</sequence>
<evidence type="ECO:0000313" key="1">
    <source>
        <dbReference type="EMBL" id="KAJ8681475.1"/>
    </source>
</evidence>
<keyword evidence="2" id="KW-1185">Reference proteome</keyword>
<dbReference type="EMBL" id="CM056742">
    <property type="protein sequence ID" value="KAJ8681475.1"/>
    <property type="molecule type" value="Genomic_DNA"/>
</dbReference>
<comment type="caution">
    <text evidence="1">The sequence shown here is derived from an EMBL/GenBank/DDBJ whole genome shotgun (WGS) entry which is preliminary data.</text>
</comment>